<protein>
    <submittedName>
        <fullName evidence="1">Uncharacterized protein</fullName>
    </submittedName>
</protein>
<accession>A0A074WND4</accession>
<dbReference type="HOGENOM" id="CLU_745923_0_0_1"/>
<organism evidence="1 2">
    <name type="scientific">Aureobasidium melanogenum (strain CBS 110374)</name>
    <name type="common">Aureobasidium pullulans var. melanogenum</name>
    <dbReference type="NCBI Taxonomy" id="1043003"/>
    <lineage>
        <taxon>Eukaryota</taxon>
        <taxon>Fungi</taxon>
        <taxon>Dikarya</taxon>
        <taxon>Ascomycota</taxon>
        <taxon>Pezizomycotina</taxon>
        <taxon>Dothideomycetes</taxon>
        <taxon>Dothideomycetidae</taxon>
        <taxon>Dothideales</taxon>
        <taxon>Saccotheciaceae</taxon>
        <taxon>Aureobasidium</taxon>
    </lineage>
</organism>
<dbReference type="RefSeq" id="XP_040881034.1">
    <property type="nucleotide sequence ID" value="XM_041024567.1"/>
</dbReference>
<dbReference type="Proteomes" id="UP000030672">
    <property type="component" value="Unassembled WGS sequence"/>
</dbReference>
<dbReference type="GeneID" id="63917940"/>
<evidence type="ECO:0000313" key="1">
    <source>
        <dbReference type="EMBL" id="KEQ64011.1"/>
    </source>
</evidence>
<evidence type="ECO:0000313" key="2">
    <source>
        <dbReference type="Proteomes" id="UP000030672"/>
    </source>
</evidence>
<keyword evidence="2" id="KW-1185">Reference proteome</keyword>
<gene>
    <name evidence="1" type="ORF">M437DRAFT_65298</name>
</gene>
<proteinExistence type="predicted"/>
<dbReference type="EMBL" id="KL584830">
    <property type="protein sequence ID" value="KEQ64011.1"/>
    <property type="molecule type" value="Genomic_DNA"/>
</dbReference>
<sequence length="371" mass="42312">MPSFSESHNHLPRPIQNQALLSWTAPRISTPFDAAKALIANAVNCPLQVDDIVVVLDKGEFGGMTVGCRYSKSEYRVLPNDHDSFFGTLCLPGWSALGNIDKFNRGNSLAQICDFTRSDLVIQYNQCTHEFTPDMGIEVRYDNTGVVIGNYLAMTPQNTFWVFVPAIPPHNDYLISELDSQGSIGEFMLRQSIEYPRIGFRLDLDSDPGLRYFLGRRNLFDIPSTPKATGPKQAIRQLVYHKSEYPDQYPLELVTYLCPWLKWTEVPLNEKEGDVASISFISTNPLVNLSNPNAEWFSLQPIWIIDGYFQEDFIGLKSALKKLWRASRPTHLHQIEDPHIIFYLRIKVMFSDLPITREILNSFDAMMLPKT</sequence>
<dbReference type="AlphaFoldDB" id="A0A074WND4"/>
<reference evidence="1 2" key="1">
    <citation type="journal article" date="2014" name="BMC Genomics">
        <title>Genome sequencing of four Aureobasidium pullulans varieties: biotechnological potential, stress tolerance, and description of new species.</title>
        <authorList>
            <person name="Gostin Ar C."/>
            <person name="Ohm R.A."/>
            <person name="Kogej T."/>
            <person name="Sonjak S."/>
            <person name="Turk M."/>
            <person name="Zajc J."/>
            <person name="Zalar P."/>
            <person name="Grube M."/>
            <person name="Sun H."/>
            <person name="Han J."/>
            <person name="Sharma A."/>
            <person name="Chiniquy J."/>
            <person name="Ngan C.Y."/>
            <person name="Lipzen A."/>
            <person name="Barry K."/>
            <person name="Grigoriev I.V."/>
            <person name="Gunde-Cimerman N."/>
        </authorList>
    </citation>
    <scope>NUCLEOTIDE SEQUENCE [LARGE SCALE GENOMIC DNA]</scope>
    <source>
        <strain evidence="1 2">CBS 110374</strain>
    </source>
</reference>
<name>A0A074WND4_AURM1</name>